<feature type="transmembrane region" description="Helical" evidence="2">
    <location>
        <begin position="107"/>
        <end position="130"/>
    </location>
</feature>
<evidence type="ECO:0000256" key="2">
    <source>
        <dbReference type="SAM" id="Phobius"/>
    </source>
</evidence>
<dbReference type="InterPro" id="IPR023365">
    <property type="entry name" value="Sortase_dom-sf"/>
</dbReference>
<evidence type="ECO:0000256" key="1">
    <source>
        <dbReference type="ARBA" id="ARBA00022801"/>
    </source>
</evidence>
<keyword evidence="2" id="KW-0472">Membrane</keyword>
<gene>
    <name evidence="3" type="ORF">BHAP_1155</name>
</gene>
<comment type="caution">
    <text evidence="3">The sequence shown here is derived from an EMBL/GenBank/DDBJ whole genome shotgun (WGS) entry which is preliminary data.</text>
</comment>
<keyword evidence="2" id="KW-0812">Transmembrane</keyword>
<reference evidence="3 4" key="1">
    <citation type="journal article" date="2017" name="BMC Genomics">
        <title>Comparative genomic and phylogenomic analyses of the Bifidobacteriaceae family.</title>
        <authorList>
            <person name="Lugli G.A."/>
            <person name="Milani C."/>
            <person name="Turroni F."/>
            <person name="Duranti S."/>
            <person name="Mancabelli L."/>
            <person name="Mangifesta M."/>
            <person name="Ferrario C."/>
            <person name="Modesto M."/>
            <person name="Mattarelli P."/>
            <person name="Jiri K."/>
            <person name="van Sinderen D."/>
            <person name="Ventura M."/>
        </authorList>
    </citation>
    <scope>NUCLEOTIDE SEQUENCE [LARGE SCALE GENOMIC DNA]</scope>
    <source>
        <strain evidence="3 4">DSM 100202</strain>
    </source>
</reference>
<keyword evidence="4" id="KW-1185">Reference proteome</keyword>
<dbReference type="GO" id="GO:0016787">
    <property type="term" value="F:hydrolase activity"/>
    <property type="evidence" value="ECO:0007669"/>
    <property type="project" value="UniProtKB-KW"/>
</dbReference>
<accession>A0A261FZI3</accession>
<dbReference type="AlphaFoldDB" id="A0A261FZI3"/>
<dbReference type="Pfam" id="PF04203">
    <property type="entry name" value="Sortase"/>
    <property type="match status" value="1"/>
</dbReference>
<evidence type="ECO:0000313" key="4">
    <source>
        <dbReference type="Proteomes" id="UP000216074"/>
    </source>
</evidence>
<keyword evidence="2" id="KW-1133">Transmembrane helix</keyword>
<evidence type="ECO:0000313" key="3">
    <source>
        <dbReference type="EMBL" id="OZG64405.1"/>
    </source>
</evidence>
<dbReference type="NCBIfam" id="TIGR01076">
    <property type="entry name" value="sortase_fam"/>
    <property type="match status" value="1"/>
</dbReference>
<dbReference type="InterPro" id="IPR005754">
    <property type="entry name" value="Sortase"/>
</dbReference>
<dbReference type="SUPFAM" id="SSF63817">
    <property type="entry name" value="Sortase"/>
    <property type="match status" value="1"/>
</dbReference>
<keyword evidence="1" id="KW-0378">Hydrolase</keyword>
<sequence>MHAAITAHSGLVRDVMFTHLDEVAVGDRFSIDVLGRCMDYRVDRISVIEPDDVTQLLIVLGEDCVTQMICTSYGVNTHRLLVSGVRVPSDSRGGGESAIRRESVPTMAGIVVFLVVLGGGSGLVCSAGLCRASIRARHRA</sequence>
<dbReference type="Gene3D" id="2.40.260.10">
    <property type="entry name" value="Sortase"/>
    <property type="match status" value="1"/>
</dbReference>
<dbReference type="Proteomes" id="UP000216074">
    <property type="component" value="Unassembled WGS sequence"/>
</dbReference>
<proteinExistence type="predicted"/>
<name>A0A261FZI3_9BIFI</name>
<dbReference type="EMBL" id="MWWY01000023">
    <property type="protein sequence ID" value="OZG64405.1"/>
    <property type="molecule type" value="Genomic_DNA"/>
</dbReference>
<organism evidence="3 4">
    <name type="scientific">Bifidobacterium hapali</name>
    <dbReference type="NCBI Taxonomy" id="1630172"/>
    <lineage>
        <taxon>Bacteria</taxon>
        <taxon>Bacillati</taxon>
        <taxon>Actinomycetota</taxon>
        <taxon>Actinomycetes</taxon>
        <taxon>Bifidobacteriales</taxon>
        <taxon>Bifidobacteriaceae</taxon>
        <taxon>Bifidobacterium</taxon>
    </lineage>
</organism>
<protein>
    <submittedName>
        <fullName evidence="3">Sortase</fullName>
    </submittedName>
</protein>